<organism evidence="1 2">
    <name type="scientific">Capnocytophaga bilenii</name>
    <dbReference type="NCBI Taxonomy" id="2819369"/>
    <lineage>
        <taxon>Bacteria</taxon>
        <taxon>Pseudomonadati</taxon>
        <taxon>Bacteroidota</taxon>
        <taxon>Flavobacteriia</taxon>
        <taxon>Flavobacteriales</taxon>
        <taxon>Flavobacteriaceae</taxon>
        <taxon>Capnocytophaga</taxon>
    </lineage>
</organism>
<dbReference type="Proteomes" id="UP000681610">
    <property type="component" value="Unassembled WGS sequence"/>
</dbReference>
<proteinExistence type="predicted"/>
<dbReference type="EMBL" id="JAGDYP010000008">
    <property type="protein sequence ID" value="MBO1884852.1"/>
    <property type="molecule type" value="Genomic_DNA"/>
</dbReference>
<dbReference type="RefSeq" id="WP_208059266.1">
    <property type="nucleotide sequence ID" value="NZ_JAGDYP010000008.1"/>
</dbReference>
<protein>
    <submittedName>
        <fullName evidence="1">Uncharacterized protein</fullName>
    </submittedName>
</protein>
<gene>
    <name evidence="1" type="ORF">J4N46_10620</name>
</gene>
<evidence type="ECO:0000313" key="1">
    <source>
        <dbReference type="EMBL" id="MBO1884852.1"/>
    </source>
</evidence>
<reference evidence="1 2" key="1">
    <citation type="submission" date="2021-03" db="EMBL/GenBank/DDBJ databases">
        <title>Isolation and description of Capnocytophaga bilenii sp. nov., a novel Capnocytophaga species, isolated from a gingivitis subject.</title>
        <authorList>
            <person name="Antezack A."/>
            <person name="Monnet-Corti V."/>
            <person name="La Scola B."/>
        </authorList>
    </citation>
    <scope>NUCLEOTIDE SEQUENCE [LARGE SCALE GENOMIC DNA]</scope>
    <source>
        <strain evidence="1 2">Marseille-Q4570</strain>
    </source>
</reference>
<comment type="caution">
    <text evidence="1">The sequence shown here is derived from an EMBL/GenBank/DDBJ whole genome shotgun (WGS) entry which is preliminary data.</text>
</comment>
<name>A0ABS3Q0E5_9FLAO</name>
<sequence>MVGKFVQIINNNNNNSSGGNSSNATLGIRNPIALSTINNELKPRPDDLENDPRGRIVVSDDPSPFVIKIADDDAEYKVLINKGQATLNTQGKPTIGKAVLPYSGDKFFLLHIIVFDKVVNIFQEEYSNSVVSLSQ</sequence>
<evidence type="ECO:0000313" key="2">
    <source>
        <dbReference type="Proteomes" id="UP000681610"/>
    </source>
</evidence>
<accession>A0ABS3Q0E5</accession>
<keyword evidence="2" id="KW-1185">Reference proteome</keyword>